<dbReference type="PANTHER" id="PTHR21011:SF1">
    <property type="entry name" value="SMALL RIBOSOMAL SUBUNIT PROTEIN BS6M"/>
    <property type="match status" value="1"/>
</dbReference>
<dbReference type="GO" id="GO:1990904">
    <property type="term" value="C:ribonucleoprotein complex"/>
    <property type="evidence" value="ECO:0007669"/>
    <property type="project" value="UniProtKB-KW"/>
</dbReference>
<organism evidence="5 6">
    <name type="scientific">Candidatus Uhrbacteria bacterium CG_4_9_14_0_2_um_filter_41_50</name>
    <dbReference type="NCBI Taxonomy" id="1975031"/>
    <lineage>
        <taxon>Bacteria</taxon>
        <taxon>Candidatus Uhriibacteriota</taxon>
    </lineage>
</organism>
<gene>
    <name evidence="3 5" type="primary">rpsF</name>
    <name evidence="5" type="ORF">CO057_04350</name>
</gene>
<dbReference type="GO" id="GO:0006412">
    <property type="term" value="P:translation"/>
    <property type="evidence" value="ECO:0007669"/>
    <property type="project" value="UniProtKB-UniRule"/>
</dbReference>
<feature type="region of interest" description="Disordered" evidence="4">
    <location>
        <begin position="109"/>
        <end position="142"/>
    </location>
</feature>
<feature type="compositionally biased region" description="Basic and acidic residues" evidence="4">
    <location>
        <begin position="125"/>
        <end position="142"/>
    </location>
</feature>
<evidence type="ECO:0000313" key="5">
    <source>
        <dbReference type="EMBL" id="PJC24118.1"/>
    </source>
</evidence>
<dbReference type="InterPro" id="IPR020814">
    <property type="entry name" value="Ribosomal_S6_plastid/chlpt"/>
</dbReference>
<dbReference type="Pfam" id="PF01250">
    <property type="entry name" value="Ribosomal_S6"/>
    <property type="match status" value="1"/>
</dbReference>
<dbReference type="InterPro" id="IPR035980">
    <property type="entry name" value="Ribosomal_bS6_sf"/>
</dbReference>
<dbReference type="CDD" id="cd00473">
    <property type="entry name" value="bS6"/>
    <property type="match status" value="1"/>
</dbReference>
<evidence type="ECO:0000313" key="6">
    <source>
        <dbReference type="Proteomes" id="UP000230251"/>
    </source>
</evidence>
<sequence length="157" mass="17914">MIYEVLYIIPSKYSDTEIDGIIERVSKYFEANGAKVEQSQNLGKIKFAYTVNKVSHGTYVLNYISGEEIALQKLDQDLRLSEEVLRHVIVKRPHGIPTGHFKLTSYQEPLTPEGKRATAKKAPRREKAPVQQEEKSVSAEDLDKRLDQILETDLNNL</sequence>
<keyword evidence="3" id="KW-0694">RNA-binding</keyword>
<evidence type="ECO:0000256" key="3">
    <source>
        <dbReference type="HAMAP-Rule" id="MF_00360"/>
    </source>
</evidence>
<evidence type="ECO:0000256" key="4">
    <source>
        <dbReference type="SAM" id="MobiDB-lite"/>
    </source>
</evidence>
<keyword evidence="3" id="KW-0699">rRNA-binding</keyword>
<keyword evidence="3" id="KW-0687">Ribonucleoprotein</keyword>
<dbReference type="GO" id="GO:0070181">
    <property type="term" value="F:small ribosomal subunit rRNA binding"/>
    <property type="evidence" value="ECO:0007669"/>
    <property type="project" value="TreeGrafter"/>
</dbReference>
<dbReference type="Proteomes" id="UP000230251">
    <property type="component" value="Unassembled WGS sequence"/>
</dbReference>
<dbReference type="GO" id="GO:0005737">
    <property type="term" value="C:cytoplasm"/>
    <property type="evidence" value="ECO:0007669"/>
    <property type="project" value="UniProtKB-ARBA"/>
</dbReference>
<dbReference type="HAMAP" id="MF_00360">
    <property type="entry name" value="Ribosomal_bS6"/>
    <property type="match status" value="1"/>
</dbReference>
<reference evidence="6" key="1">
    <citation type="submission" date="2017-09" db="EMBL/GenBank/DDBJ databases">
        <title>Depth-based differentiation of microbial function through sediment-hosted aquifers and enrichment of novel symbionts in the deep terrestrial subsurface.</title>
        <authorList>
            <person name="Probst A.J."/>
            <person name="Ladd B."/>
            <person name="Jarett J.K."/>
            <person name="Geller-Mcgrath D.E."/>
            <person name="Sieber C.M.K."/>
            <person name="Emerson J.B."/>
            <person name="Anantharaman K."/>
            <person name="Thomas B.C."/>
            <person name="Malmstrom R."/>
            <person name="Stieglmeier M."/>
            <person name="Klingl A."/>
            <person name="Woyke T."/>
            <person name="Ryan C.M."/>
            <person name="Banfield J.F."/>
        </authorList>
    </citation>
    <scope>NUCLEOTIDE SEQUENCE [LARGE SCALE GENOMIC DNA]</scope>
</reference>
<dbReference type="InterPro" id="IPR014717">
    <property type="entry name" value="Transl_elong_EF1B/ribsomal_bS6"/>
</dbReference>
<comment type="similarity">
    <text evidence="1 3">Belongs to the bacterial ribosomal protein bS6 family.</text>
</comment>
<evidence type="ECO:0000256" key="2">
    <source>
        <dbReference type="ARBA" id="ARBA00035294"/>
    </source>
</evidence>
<evidence type="ECO:0000256" key="1">
    <source>
        <dbReference type="ARBA" id="ARBA00009512"/>
    </source>
</evidence>
<dbReference type="NCBIfam" id="TIGR00166">
    <property type="entry name" value="S6"/>
    <property type="match status" value="1"/>
</dbReference>
<dbReference type="SUPFAM" id="SSF54995">
    <property type="entry name" value="Ribosomal protein S6"/>
    <property type="match status" value="1"/>
</dbReference>
<dbReference type="PANTHER" id="PTHR21011">
    <property type="entry name" value="MITOCHONDRIAL 28S RIBOSOMAL PROTEIN S6"/>
    <property type="match status" value="1"/>
</dbReference>
<comment type="caution">
    <text evidence="5">The sequence shown here is derived from an EMBL/GenBank/DDBJ whole genome shotgun (WGS) entry which is preliminary data.</text>
</comment>
<protein>
    <recommendedName>
        <fullName evidence="2 3">Small ribosomal subunit protein bS6</fullName>
    </recommendedName>
</protein>
<dbReference type="InterPro" id="IPR000529">
    <property type="entry name" value="Ribosomal_bS6"/>
</dbReference>
<accession>A0A2M8EN13</accession>
<dbReference type="GO" id="GO:0005840">
    <property type="term" value="C:ribosome"/>
    <property type="evidence" value="ECO:0007669"/>
    <property type="project" value="UniProtKB-KW"/>
</dbReference>
<proteinExistence type="inferred from homology"/>
<dbReference type="AlphaFoldDB" id="A0A2M8EN13"/>
<dbReference type="GO" id="GO:0003735">
    <property type="term" value="F:structural constituent of ribosome"/>
    <property type="evidence" value="ECO:0007669"/>
    <property type="project" value="InterPro"/>
</dbReference>
<keyword evidence="3 5" id="KW-0689">Ribosomal protein</keyword>
<name>A0A2M8EN13_9BACT</name>
<dbReference type="Gene3D" id="3.30.70.60">
    <property type="match status" value="1"/>
</dbReference>
<comment type="function">
    <text evidence="3">Binds together with bS18 to 16S ribosomal RNA.</text>
</comment>
<dbReference type="EMBL" id="PFSI01000067">
    <property type="protein sequence ID" value="PJC24118.1"/>
    <property type="molecule type" value="Genomic_DNA"/>
</dbReference>